<dbReference type="PATRIC" id="fig|324602.8.peg.1434"/>
<dbReference type="KEGG" id="cau:Caur_1248"/>
<name>A9WK25_CHLAA</name>
<dbReference type="EnsemblBacteria" id="ABY34476">
    <property type="protein sequence ID" value="ABY34476"/>
    <property type="gene ID" value="Caur_1248"/>
</dbReference>
<dbReference type="EMBL" id="CP000909">
    <property type="protein sequence ID" value="ABY34476.1"/>
    <property type="molecule type" value="Genomic_DNA"/>
</dbReference>
<proteinExistence type="predicted"/>
<evidence type="ECO:0000313" key="2">
    <source>
        <dbReference type="Proteomes" id="UP000002008"/>
    </source>
</evidence>
<dbReference type="Proteomes" id="UP000002008">
    <property type="component" value="Chromosome"/>
</dbReference>
<reference evidence="2" key="1">
    <citation type="journal article" date="2011" name="BMC Genomics">
        <title>Complete genome sequence of the filamentous anoxygenic phototrophic bacterium Chloroflexus aurantiacus.</title>
        <authorList>
            <person name="Tang K.H."/>
            <person name="Barry K."/>
            <person name="Chertkov O."/>
            <person name="Dalin E."/>
            <person name="Han C.S."/>
            <person name="Hauser L.J."/>
            <person name="Honchak B.M."/>
            <person name="Karbach L.E."/>
            <person name="Land M.L."/>
            <person name="Lapidus A."/>
            <person name="Larimer F.W."/>
            <person name="Mikhailova N."/>
            <person name="Pitluck S."/>
            <person name="Pierson B.K."/>
            <person name="Blankenship R.E."/>
        </authorList>
    </citation>
    <scope>NUCLEOTIDE SEQUENCE [LARGE SCALE GENOMIC DNA]</scope>
    <source>
        <strain evidence="2">ATCC 29366 / DSM 635 / J-10-fl</strain>
    </source>
</reference>
<evidence type="ECO:0000313" key="1">
    <source>
        <dbReference type="EMBL" id="ABY34476.1"/>
    </source>
</evidence>
<dbReference type="InParanoid" id="A9WK25"/>
<protein>
    <submittedName>
        <fullName evidence="1">Uncharacterized protein</fullName>
    </submittedName>
</protein>
<sequence>MFPPRHGSFVAAVYGMPPERKIAMSAYDVIDNIAEPRTQPDVEETIVIILERDGSLSYHPPQSQRKRRAQTTITAATPNDLPSATLIERIIRIAFDIAGVHRLEVRIDES</sequence>
<keyword evidence="2" id="KW-1185">Reference proteome</keyword>
<dbReference type="AlphaFoldDB" id="A9WK25"/>
<dbReference type="HOGENOM" id="CLU_173113_0_0_0"/>
<gene>
    <name evidence="1" type="ordered locus">Caur_1248</name>
</gene>
<organism evidence="1 2">
    <name type="scientific">Chloroflexus aurantiacus (strain ATCC 29366 / DSM 635 / J-10-fl)</name>
    <dbReference type="NCBI Taxonomy" id="324602"/>
    <lineage>
        <taxon>Bacteria</taxon>
        <taxon>Bacillati</taxon>
        <taxon>Chloroflexota</taxon>
        <taxon>Chloroflexia</taxon>
        <taxon>Chloroflexales</taxon>
        <taxon>Chloroflexineae</taxon>
        <taxon>Chloroflexaceae</taxon>
        <taxon>Chloroflexus</taxon>
    </lineage>
</organism>
<accession>A9WK25</accession>
<dbReference type="STRING" id="324602.Caur_1248"/>